<sequence>MIRRLFRVAISSLGSSQKLQFRPFHLRRRYSPFLDFEEDRKFRLLLDVEDFHPGDIDVKVQDGKIKISAHKTSAYSNWRDSSQITREYDIPKDVDASTIKSHIDSGLLSIEGDRRVTGRNILTQARPSVLTTRKSTS</sequence>
<dbReference type="InterPro" id="IPR002068">
    <property type="entry name" value="A-crystallin/Hsp20_dom"/>
</dbReference>
<keyword evidence="4" id="KW-0346">Stress response</keyword>
<dbReference type="EMBL" id="JWZT01003288">
    <property type="protein sequence ID" value="KII67152.1"/>
    <property type="molecule type" value="Genomic_DNA"/>
</dbReference>
<proteinExistence type="inferred from homology"/>
<dbReference type="AlphaFoldDB" id="A0A0C2MZW7"/>
<dbReference type="SUPFAM" id="SSF49764">
    <property type="entry name" value="HSP20-like chaperones"/>
    <property type="match status" value="1"/>
</dbReference>
<gene>
    <name evidence="4" type="ORF">RF11_11206</name>
</gene>
<dbReference type="Gene3D" id="2.60.40.790">
    <property type="match status" value="1"/>
</dbReference>
<protein>
    <submittedName>
        <fullName evidence="4">Heat shock protein Hsp-12.2</fullName>
    </submittedName>
</protein>
<name>A0A0C2MZW7_THEKT</name>
<dbReference type="GO" id="GO:0005634">
    <property type="term" value="C:nucleus"/>
    <property type="evidence" value="ECO:0007669"/>
    <property type="project" value="TreeGrafter"/>
</dbReference>
<reference evidence="4 5" key="1">
    <citation type="journal article" date="2014" name="Genome Biol. Evol.">
        <title>The genome of the myxosporean Thelohanellus kitauei shows adaptations to nutrient acquisition within its fish host.</title>
        <authorList>
            <person name="Yang Y."/>
            <person name="Xiong J."/>
            <person name="Zhou Z."/>
            <person name="Huo F."/>
            <person name="Miao W."/>
            <person name="Ran C."/>
            <person name="Liu Y."/>
            <person name="Zhang J."/>
            <person name="Feng J."/>
            <person name="Wang M."/>
            <person name="Wang M."/>
            <person name="Wang L."/>
            <person name="Yao B."/>
        </authorList>
    </citation>
    <scope>NUCLEOTIDE SEQUENCE [LARGE SCALE GENOMIC DNA]</scope>
    <source>
        <strain evidence="4">Wuqing</strain>
    </source>
</reference>
<dbReference type="InterPro" id="IPR001436">
    <property type="entry name" value="Alpha-crystallin/sHSP_animal"/>
</dbReference>
<dbReference type="PANTHER" id="PTHR45640">
    <property type="entry name" value="HEAT SHOCK PROTEIN HSP-12.2-RELATED"/>
    <property type="match status" value="1"/>
</dbReference>
<dbReference type="GO" id="GO:0009408">
    <property type="term" value="P:response to heat"/>
    <property type="evidence" value="ECO:0007669"/>
    <property type="project" value="TreeGrafter"/>
</dbReference>
<dbReference type="OrthoDB" id="1431247at2759"/>
<comment type="similarity">
    <text evidence="1 2">Belongs to the small heat shock protein (HSP20) family.</text>
</comment>
<evidence type="ECO:0000256" key="1">
    <source>
        <dbReference type="PROSITE-ProRule" id="PRU00285"/>
    </source>
</evidence>
<dbReference type="GO" id="GO:0005737">
    <property type="term" value="C:cytoplasm"/>
    <property type="evidence" value="ECO:0007669"/>
    <property type="project" value="TreeGrafter"/>
</dbReference>
<dbReference type="PROSITE" id="PS01031">
    <property type="entry name" value="SHSP"/>
    <property type="match status" value="1"/>
</dbReference>
<organism evidence="4 5">
    <name type="scientific">Thelohanellus kitauei</name>
    <name type="common">Myxosporean</name>
    <dbReference type="NCBI Taxonomy" id="669202"/>
    <lineage>
        <taxon>Eukaryota</taxon>
        <taxon>Metazoa</taxon>
        <taxon>Cnidaria</taxon>
        <taxon>Myxozoa</taxon>
        <taxon>Myxosporea</taxon>
        <taxon>Bivalvulida</taxon>
        <taxon>Platysporina</taxon>
        <taxon>Myxobolidae</taxon>
        <taxon>Thelohanellus</taxon>
    </lineage>
</organism>
<dbReference type="InterPro" id="IPR008978">
    <property type="entry name" value="HSP20-like_chaperone"/>
</dbReference>
<feature type="domain" description="SHSP" evidence="3">
    <location>
        <begin position="24"/>
        <end position="132"/>
    </location>
</feature>
<accession>A0A0C2MZW7</accession>
<evidence type="ECO:0000313" key="5">
    <source>
        <dbReference type="Proteomes" id="UP000031668"/>
    </source>
</evidence>
<dbReference type="GO" id="GO:0051082">
    <property type="term" value="F:unfolded protein binding"/>
    <property type="evidence" value="ECO:0007669"/>
    <property type="project" value="TreeGrafter"/>
</dbReference>
<keyword evidence="5" id="KW-1185">Reference proteome</keyword>
<comment type="caution">
    <text evidence="4">The sequence shown here is derived from an EMBL/GenBank/DDBJ whole genome shotgun (WGS) entry which is preliminary data.</text>
</comment>
<dbReference type="Pfam" id="PF00011">
    <property type="entry name" value="HSP20"/>
    <property type="match status" value="1"/>
</dbReference>
<dbReference type="CDD" id="cd06526">
    <property type="entry name" value="metazoan_ACD"/>
    <property type="match status" value="1"/>
</dbReference>
<evidence type="ECO:0000313" key="4">
    <source>
        <dbReference type="EMBL" id="KII67152.1"/>
    </source>
</evidence>
<dbReference type="Proteomes" id="UP000031668">
    <property type="component" value="Unassembled WGS sequence"/>
</dbReference>
<evidence type="ECO:0000259" key="3">
    <source>
        <dbReference type="PROSITE" id="PS01031"/>
    </source>
</evidence>
<dbReference type="GO" id="GO:0042026">
    <property type="term" value="P:protein refolding"/>
    <property type="evidence" value="ECO:0007669"/>
    <property type="project" value="TreeGrafter"/>
</dbReference>
<dbReference type="PANTHER" id="PTHR45640:SF26">
    <property type="entry name" value="RE23625P"/>
    <property type="match status" value="1"/>
</dbReference>
<evidence type="ECO:0000256" key="2">
    <source>
        <dbReference type="RuleBase" id="RU003616"/>
    </source>
</evidence>